<evidence type="ECO:0000256" key="5">
    <source>
        <dbReference type="ARBA" id="ARBA00023242"/>
    </source>
</evidence>
<feature type="region of interest" description="Disordered" evidence="6">
    <location>
        <begin position="214"/>
        <end position="420"/>
    </location>
</feature>
<comment type="similarity">
    <text evidence="2">Belongs to the TAF7 family.</text>
</comment>
<evidence type="ECO:0000256" key="3">
    <source>
        <dbReference type="ARBA" id="ARBA00023015"/>
    </source>
</evidence>
<evidence type="ECO:0000256" key="1">
    <source>
        <dbReference type="ARBA" id="ARBA00004123"/>
    </source>
</evidence>
<evidence type="ECO:0000256" key="2">
    <source>
        <dbReference type="ARBA" id="ARBA00009368"/>
    </source>
</evidence>
<dbReference type="OrthoDB" id="153872at2759"/>
<comment type="caution">
    <text evidence="8">The sequence shown here is derived from an EMBL/GenBank/DDBJ whole genome shotgun (WGS) entry which is preliminary data.</text>
</comment>
<evidence type="ECO:0000256" key="6">
    <source>
        <dbReference type="SAM" id="MobiDB-lite"/>
    </source>
</evidence>
<keyword evidence="5" id="KW-0539">Nucleus</keyword>
<keyword evidence="3" id="KW-0805">Transcription regulation</keyword>
<feature type="region of interest" description="Disordered" evidence="6">
    <location>
        <begin position="105"/>
        <end position="142"/>
    </location>
</feature>
<dbReference type="CDD" id="cd08047">
    <property type="entry name" value="TAF7"/>
    <property type="match status" value="1"/>
</dbReference>
<dbReference type="GO" id="GO:0051123">
    <property type="term" value="P:RNA polymerase II preinitiation complex assembly"/>
    <property type="evidence" value="ECO:0007669"/>
    <property type="project" value="TreeGrafter"/>
</dbReference>
<feature type="compositionally biased region" description="Polar residues" evidence="6">
    <location>
        <begin position="237"/>
        <end position="248"/>
    </location>
</feature>
<feature type="domain" description="TAFII55 protein conserved region" evidence="7">
    <location>
        <begin position="17"/>
        <end position="188"/>
    </location>
</feature>
<evidence type="ECO:0000256" key="4">
    <source>
        <dbReference type="ARBA" id="ARBA00023163"/>
    </source>
</evidence>
<organism evidence="8 9">
    <name type="scientific">Ladona fulva</name>
    <name type="common">Scarce chaser dragonfly</name>
    <name type="synonym">Libellula fulva</name>
    <dbReference type="NCBI Taxonomy" id="123851"/>
    <lineage>
        <taxon>Eukaryota</taxon>
        <taxon>Metazoa</taxon>
        <taxon>Ecdysozoa</taxon>
        <taxon>Arthropoda</taxon>
        <taxon>Hexapoda</taxon>
        <taxon>Insecta</taxon>
        <taxon>Pterygota</taxon>
        <taxon>Palaeoptera</taxon>
        <taxon>Odonata</taxon>
        <taxon>Epiprocta</taxon>
        <taxon>Anisoptera</taxon>
        <taxon>Libelluloidea</taxon>
        <taxon>Libellulidae</taxon>
        <taxon>Ladona</taxon>
    </lineage>
</organism>
<dbReference type="Pfam" id="PF04658">
    <property type="entry name" value="TAFII55_N"/>
    <property type="match status" value="1"/>
</dbReference>
<dbReference type="AlphaFoldDB" id="A0A8K0KKH8"/>
<proteinExistence type="inferred from homology"/>
<dbReference type="InterPro" id="IPR006751">
    <property type="entry name" value="TAFII55_prot_cons_reg"/>
</dbReference>
<evidence type="ECO:0000259" key="7">
    <source>
        <dbReference type="SMART" id="SM01370"/>
    </source>
</evidence>
<reference evidence="8" key="1">
    <citation type="submission" date="2013-04" db="EMBL/GenBank/DDBJ databases">
        <authorList>
            <person name="Qu J."/>
            <person name="Murali S.C."/>
            <person name="Bandaranaike D."/>
            <person name="Bellair M."/>
            <person name="Blankenburg K."/>
            <person name="Chao H."/>
            <person name="Dinh H."/>
            <person name="Doddapaneni H."/>
            <person name="Downs B."/>
            <person name="Dugan-Rocha S."/>
            <person name="Elkadiri S."/>
            <person name="Gnanaolivu R.D."/>
            <person name="Hernandez B."/>
            <person name="Javaid M."/>
            <person name="Jayaseelan J.C."/>
            <person name="Lee S."/>
            <person name="Li M."/>
            <person name="Ming W."/>
            <person name="Munidasa M."/>
            <person name="Muniz J."/>
            <person name="Nguyen L."/>
            <person name="Ongeri F."/>
            <person name="Osuji N."/>
            <person name="Pu L.-L."/>
            <person name="Puazo M."/>
            <person name="Qu C."/>
            <person name="Quiroz J."/>
            <person name="Raj R."/>
            <person name="Weissenberger G."/>
            <person name="Xin Y."/>
            <person name="Zou X."/>
            <person name="Han Y."/>
            <person name="Richards S."/>
            <person name="Worley K."/>
            <person name="Muzny D."/>
            <person name="Gibbs R."/>
        </authorList>
    </citation>
    <scope>NUCLEOTIDE SEQUENCE</scope>
    <source>
        <strain evidence="8">Sampled in the wild</strain>
    </source>
</reference>
<dbReference type="InterPro" id="IPR037817">
    <property type="entry name" value="TAF7"/>
</dbReference>
<dbReference type="EMBL" id="KZ309097">
    <property type="protein sequence ID" value="KAG8236941.1"/>
    <property type="molecule type" value="Genomic_DNA"/>
</dbReference>
<keyword evidence="9" id="KW-1185">Reference proteome</keyword>
<keyword evidence="4" id="KW-0804">Transcription</keyword>
<feature type="compositionally biased region" description="Polar residues" evidence="6">
    <location>
        <begin position="339"/>
        <end position="367"/>
    </location>
</feature>
<feature type="compositionally biased region" description="Basic and acidic residues" evidence="6">
    <location>
        <begin position="292"/>
        <end position="311"/>
    </location>
</feature>
<dbReference type="Proteomes" id="UP000792457">
    <property type="component" value="Unassembled WGS sequence"/>
</dbReference>
<dbReference type="PANTHER" id="PTHR12228">
    <property type="entry name" value="TRANSCRIPTION INITIATION FACTOR TFIID 55 KD SUBUNIT-RELATED"/>
    <property type="match status" value="1"/>
</dbReference>
<name>A0A8K0KKH8_LADFU</name>
<dbReference type="SMART" id="SM01370">
    <property type="entry name" value="TAFII55_N"/>
    <property type="match status" value="1"/>
</dbReference>
<gene>
    <name evidence="8" type="ORF">J437_LFUL016703</name>
</gene>
<dbReference type="GO" id="GO:0016251">
    <property type="term" value="F:RNA polymerase II general transcription initiation factor activity"/>
    <property type="evidence" value="ECO:0007669"/>
    <property type="project" value="TreeGrafter"/>
</dbReference>
<feature type="compositionally biased region" description="Acidic residues" evidence="6">
    <location>
        <begin position="312"/>
        <end position="330"/>
    </location>
</feature>
<reference evidence="8" key="2">
    <citation type="submission" date="2017-10" db="EMBL/GenBank/DDBJ databases">
        <title>Ladona fulva Genome sequencing and assembly.</title>
        <authorList>
            <person name="Murali S."/>
            <person name="Richards S."/>
            <person name="Bandaranaike D."/>
            <person name="Bellair M."/>
            <person name="Blankenburg K."/>
            <person name="Chao H."/>
            <person name="Dinh H."/>
            <person name="Doddapaneni H."/>
            <person name="Dugan-Rocha S."/>
            <person name="Elkadiri S."/>
            <person name="Gnanaolivu R."/>
            <person name="Hernandez B."/>
            <person name="Skinner E."/>
            <person name="Javaid M."/>
            <person name="Lee S."/>
            <person name="Li M."/>
            <person name="Ming W."/>
            <person name="Munidasa M."/>
            <person name="Muniz J."/>
            <person name="Nguyen L."/>
            <person name="Hughes D."/>
            <person name="Osuji N."/>
            <person name="Pu L.-L."/>
            <person name="Puazo M."/>
            <person name="Qu C."/>
            <person name="Quiroz J."/>
            <person name="Raj R."/>
            <person name="Weissenberger G."/>
            <person name="Xin Y."/>
            <person name="Zou X."/>
            <person name="Han Y."/>
            <person name="Worley K."/>
            <person name="Muzny D."/>
            <person name="Gibbs R."/>
        </authorList>
    </citation>
    <scope>NUCLEOTIDE SEQUENCE</scope>
    <source>
        <strain evidence="8">Sampled in the wild</strain>
    </source>
</reference>
<comment type="subcellular location">
    <subcellularLocation>
        <location evidence="1">Nucleus</location>
    </subcellularLocation>
</comment>
<dbReference type="PANTHER" id="PTHR12228:SF0">
    <property type="entry name" value="TATA-BOX BINDING PROTEIN ASSOCIATED FACTOR 7"/>
    <property type="match status" value="1"/>
</dbReference>
<dbReference type="GO" id="GO:0005669">
    <property type="term" value="C:transcription factor TFIID complex"/>
    <property type="evidence" value="ECO:0007669"/>
    <property type="project" value="InterPro"/>
</dbReference>
<evidence type="ECO:0000313" key="8">
    <source>
        <dbReference type="EMBL" id="KAG8236941.1"/>
    </source>
</evidence>
<sequence length="488" mass="53937">MNRNVEPKREVEPPAELESQFILRLPPEPAKVLREVIRSGSMGLKERFSIKVENDMRYGEVRLDHWLMPAKVMDFPTILESLKTIDGKSFYKTADVCQMLICREEDDEEKGKDGPDGDGTGEAAFAKGKKKDPNKVDRKFLWPHGLTPPLKNVRKRRFRKTLKKKYVEAPEIEKEVKRLLRVDNDAVSVKWEIIANEDEADSGVGTGTMETNCTSGAMNDAMPASAEKDDGEEPESRNGNGISVNAVSRVSVAPRFKGAHSGGSTEKTDDGAAEDDIFGGAVSDSDEEGIEEEKSIVSMEGRRTHLELEDRWMEEDDEENGNTLLDDIEEGGSRISAVDSRNSDSTFGTDSLQQNTSSPLPLVTQFSKEMFSPSRGGKEDMLGPSGTESVRRDLMSSPKGKSKEMKGAPSGSPAKNVSKASLSMRICSLGRELEELSKQLQAAQEAEAAARENQALRQRFACITDSLLEQQAAKKQEYEEIQLLLQSP</sequence>
<accession>A0A8K0KKH8</accession>
<feature type="compositionally biased region" description="Basic and acidic residues" evidence="6">
    <location>
        <begin position="131"/>
        <end position="140"/>
    </location>
</feature>
<evidence type="ECO:0000313" key="9">
    <source>
        <dbReference type="Proteomes" id="UP000792457"/>
    </source>
</evidence>
<protein>
    <recommendedName>
        <fullName evidence="7">TAFII55 protein conserved region domain-containing protein</fullName>
    </recommendedName>
</protein>